<sequence length="160" mass="17777">MLVQIPRILLHCCHNLLLHSTWLSVVRGSSSQLLVVLQLLRCVDGREVTGYLRTCFPGVRRGLFRGVLCHPPCQGHFLCTVLPCRLAPSLVLLAYVVLHTLAEWHVVGWPAVPMKQLPAVQCSQYGVRKLQTLSLCALSPLLISHSRLSNGIPIHGTFFL</sequence>
<reference evidence="2" key="1">
    <citation type="journal article" date="2016" name="Gigascience">
        <title>De novo construction of an expanded transcriptome assembly for the western tarnished plant bug, Lygus hesperus.</title>
        <authorList>
            <person name="Tassone E.E."/>
            <person name="Geib S.M."/>
            <person name="Hall B."/>
            <person name="Fabrick J.A."/>
            <person name="Brent C.S."/>
            <person name="Hull J.J."/>
        </authorList>
    </citation>
    <scope>NUCLEOTIDE SEQUENCE</scope>
</reference>
<evidence type="ECO:0000313" key="2">
    <source>
        <dbReference type="EMBL" id="JAQ15518.1"/>
    </source>
</evidence>
<feature type="chain" id="PRO_5007527707" description="Secreted protein" evidence="1">
    <location>
        <begin position="29"/>
        <end position="160"/>
    </location>
</feature>
<dbReference type="EMBL" id="GDHC01003111">
    <property type="protein sequence ID" value="JAQ15518.1"/>
    <property type="molecule type" value="Transcribed_RNA"/>
</dbReference>
<evidence type="ECO:0000256" key="1">
    <source>
        <dbReference type="SAM" id="SignalP"/>
    </source>
</evidence>
<keyword evidence="1" id="KW-0732">Signal</keyword>
<evidence type="ECO:0008006" key="3">
    <source>
        <dbReference type="Google" id="ProtNLM"/>
    </source>
</evidence>
<name>A0A146M6Y6_LYGHE</name>
<proteinExistence type="predicted"/>
<dbReference type="AlphaFoldDB" id="A0A146M6Y6"/>
<gene>
    <name evidence="2" type="ORF">g.24815</name>
</gene>
<protein>
    <recommendedName>
        <fullName evidence="3">Secreted protein</fullName>
    </recommendedName>
</protein>
<organism evidence="2">
    <name type="scientific">Lygus hesperus</name>
    <name type="common">Western plant bug</name>
    <dbReference type="NCBI Taxonomy" id="30085"/>
    <lineage>
        <taxon>Eukaryota</taxon>
        <taxon>Metazoa</taxon>
        <taxon>Ecdysozoa</taxon>
        <taxon>Arthropoda</taxon>
        <taxon>Hexapoda</taxon>
        <taxon>Insecta</taxon>
        <taxon>Pterygota</taxon>
        <taxon>Neoptera</taxon>
        <taxon>Paraneoptera</taxon>
        <taxon>Hemiptera</taxon>
        <taxon>Heteroptera</taxon>
        <taxon>Panheteroptera</taxon>
        <taxon>Cimicomorpha</taxon>
        <taxon>Miridae</taxon>
        <taxon>Mirini</taxon>
        <taxon>Lygus</taxon>
    </lineage>
</organism>
<feature type="signal peptide" evidence="1">
    <location>
        <begin position="1"/>
        <end position="28"/>
    </location>
</feature>
<accession>A0A146M6Y6</accession>